<dbReference type="InterPro" id="IPR008622">
    <property type="entry name" value="FliT"/>
</dbReference>
<comment type="function">
    <text evidence="5">May act as an export chaperone for the filament capping protein FliD.</text>
</comment>
<organism evidence="8 9">
    <name type="scientific">Clostridium senegalense</name>
    <dbReference type="NCBI Taxonomy" id="1465809"/>
    <lineage>
        <taxon>Bacteria</taxon>
        <taxon>Bacillati</taxon>
        <taxon>Bacillota</taxon>
        <taxon>Clostridia</taxon>
        <taxon>Eubacteriales</taxon>
        <taxon>Clostridiaceae</taxon>
        <taxon>Clostridium</taxon>
    </lineage>
</organism>
<evidence type="ECO:0000256" key="7">
    <source>
        <dbReference type="ARBA" id="ARBA00093797"/>
    </source>
</evidence>
<dbReference type="Pfam" id="PF05400">
    <property type="entry name" value="FliT"/>
    <property type="match status" value="1"/>
</dbReference>
<keyword evidence="2" id="KW-0963">Cytoplasm</keyword>
<dbReference type="RefSeq" id="WP_199868844.1">
    <property type="nucleotide sequence ID" value="NZ_JAAGPU010000001.1"/>
</dbReference>
<evidence type="ECO:0000256" key="1">
    <source>
        <dbReference type="ARBA" id="ARBA00004514"/>
    </source>
</evidence>
<protein>
    <recommendedName>
        <fullName evidence="7">Flagellar protein FliT</fullName>
    </recommendedName>
</protein>
<comment type="similarity">
    <text evidence="6">Belongs to the bacillales FliT family.</text>
</comment>
<evidence type="ECO:0000313" key="9">
    <source>
        <dbReference type="Proteomes" id="UP000481872"/>
    </source>
</evidence>
<proteinExistence type="inferred from homology"/>
<accession>A0A6M0H1I5</accession>
<evidence type="ECO:0000256" key="2">
    <source>
        <dbReference type="ARBA" id="ARBA00022490"/>
    </source>
</evidence>
<evidence type="ECO:0000256" key="5">
    <source>
        <dbReference type="ARBA" id="ARBA00093765"/>
    </source>
</evidence>
<evidence type="ECO:0000256" key="4">
    <source>
        <dbReference type="ARBA" id="ARBA00023186"/>
    </source>
</evidence>
<name>A0A6M0H1I5_9CLOT</name>
<dbReference type="AlphaFoldDB" id="A0A6M0H1I5"/>
<reference evidence="8 9" key="1">
    <citation type="submission" date="2020-02" db="EMBL/GenBank/DDBJ databases">
        <title>Genome assembly of a novel Clostridium senegalense strain.</title>
        <authorList>
            <person name="Gupta T.B."/>
            <person name="Jauregui R."/>
            <person name="Maclean P."/>
            <person name="Nawarathana A."/>
            <person name="Brightwell G."/>
        </authorList>
    </citation>
    <scope>NUCLEOTIDE SEQUENCE [LARGE SCALE GENOMIC DNA]</scope>
    <source>
        <strain evidence="8 9">AGRFS4</strain>
    </source>
</reference>
<sequence>MENLLERCSSINQEIIRSLSEDIENASYDNIENLIIEKQMIINKIENSNVDKERLKSVICKLDLLEDEKKIKILFNTRKDEIKDKIKIISKNKVANNQYNKDFYRNSYFINEKV</sequence>
<dbReference type="Proteomes" id="UP000481872">
    <property type="component" value="Unassembled WGS sequence"/>
</dbReference>
<gene>
    <name evidence="8" type="ORF">G3M99_01220</name>
</gene>
<comment type="subcellular location">
    <subcellularLocation>
        <location evidence="1">Cytoplasm</location>
        <location evidence="1">Cytosol</location>
    </subcellularLocation>
</comment>
<dbReference type="EMBL" id="JAAGPU010000001">
    <property type="protein sequence ID" value="NEU03492.1"/>
    <property type="molecule type" value="Genomic_DNA"/>
</dbReference>
<keyword evidence="3" id="KW-1005">Bacterial flagellum biogenesis</keyword>
<evidence type="ECO:0000256" key="3">
    <source>
        <dbReference type="ARBA" id="ARBA00022795"/>
    </source>
</evidence>
<keyword evidence="9" id="KW-1185">Reference proteome</keyword>
<evidence type="ECO:0000256" key="6">
    <source>
        <dbReference type="ARBA" id="ARBA00093785"/>
    </source>
</evidence>
<evidence type="ECO:0000313" key="8">
    <source>
        <dbReference type="EMBL" id="NEU03492.1"/>
    </source>
</evidence>
<keyword evidence="4" id="KW-0143">Chaperone</keyword>
<comment type="caution">
    <text evidence="8">The sequence shown here is derived from an EMBL/GenBank/DDBJ whole genome shotgun (WGS) entry which is preliminary data.</text>
</comment>